<comment type="cofactor">
    <cofactor evidence="1">
        <name>Fe(2+)</name>
        <dbReference type="ChEBI" id="CHEBI:29033"/>
    </cofactor>
</comment>
<keyword evidence="2" id="KW-0223">Dioxygenase</keyword>
<reference evidence="8 9" key="1">
    <citation type="submission" date="2017-01" db="EMBL/GenBank/DDBJ databases">
        <title>Genome Sequencing of a Marine Spirillum, Oceanospirillum multiglobuliferum ATCC 33336, from Japan.</title>
        <authorList>
            <person name="Carney J.G."/>
            <person name="Trachtenberg A.M."/>
            <person name="Rheaume B.A."/>
            <person name="Linnane J.D."/>
            <person name="Pitts N.L."/>
            <person name="Mykles D.L."/>
            <person name="Maclea K.S."/>
        </authorList>
    </citation>
    <scope>NUCLEOTIDE SEQUENCE [LARGE SCALE GENOMIC DNA]</scope>
    <source>
        <strain evidence="8 9">ATCC 33336</strain>
    </source>
</reference>
<dbReference type="OrthoDB" id="506370at2"/>
<dbReference type="EC" id="1.13.11.93" evidence="6"/>
<evidence type="ECO:0000256" key="3">
    <source>
        <dbReference type="ARBA" id="ARBA00023002"/>
    </source>
</evidence>
<dbReference type="PANTHER" id="PTHR31136:SF5">
    <property type="entry name" value="2-OXOADIPATE DIOXYGENASE_DECARBOXYLASE, CHLOROPLASTIC"/>
    <property type="match status" value="1"/>
</dbReference>
<keyword evidence="9" id="KW-1185">Reference proteome</keyword>
<evidence type="ECO:0000256" key="5">
    <source>
        <dbReference type="ARBA" id="ARBA00035013"/>
    </source>
</evidence>
<dbReference type="SMART" id="SM01150">
    <property type="entry name" value="DUF1338"/>
    <property type="match status" value="1"/>
</dbReference>
<protein>
    <recommendedName>
        <fullName evidence="6">2-oxoadipate dioxygenase/decarboxylase</fullName>
        <ecNumber evidence="6">1.13.11.93</ecNumber>
    </recommendedName>
    <alternativeName>
        <fullName evidence="7">2-hydroxyglutarate synthase</fullName>
    </alternativeName>
</protein>
<evidence type="ECO:0000256" key="7">
    <source>
        <dbReference type="ARBA" id="ARBA00035045"/>
    </source>
</evidence>
<evidence type="ECO:0000313" key="9">
    <source>
        <dbReference type="Proteomes" id="UP000191418"/>
    </source>
</evidence>
<dbReference type="STRING" id="64969.SAMN02745127_01953"/>
<comment type="similarity">
    <text evidence="5">Belongs to the 2-oxoadipate dioxygenase/decarboxylase family.</text>
</comment>
<dbReference type="Gene3D" id="3.10.180.50">
    <property type="match status" value="1"/>
</dbReference>
<gene>
    <name evidence="8" type="ORF">BTE48_03235</name>
</gene>
<accession>A0A1T4QNH9</accession>
<dbReference type="Pfam" id="PF07063">
    <property type="entry name" value="HGLS"/>
    <property type="match status" value="1"/>
</dbReference>
<evidence type="ECO:0000256" key="6">
    <source>
        <dbReference type="ARBA" id="ARBA00035023"/>
    </source>
</evidence>
<dbReference type="EMBL" id="MTSM01000003">
    <property type="protein sequence ID" value="OPX56455.1"/>
    <property type="molecule type" value="Genomic_DNA"/>
</dbReference>
<dbReference type="RefSeq" id="WP_078745545.1">
    <property type="nucleotide sequence ID" value="NZ_FUXG01000012.1"/>
</dbReference>
<comment type="caution">
    <text evidence="8">The sequence shown here is derived from an EMBL/GenBank/DDBJ whole genome shotgun (WGS) entry which is preliminary data.</text>
</comment>
<keyword evidence="3" id="KW-0560">Oxidoreductase</keyword>
<dbReference type="CDD" id="cd16350">
    <property type="entry name" value="VOC_like"/>
    <property type="match status" value="1"/>
</dbReference>
<evidence type="ECO:0000256" key="4">
    <source>
        <dbReference type="ARBA" id="ARBA00023004"/>
    </source>
</evidence>
<organism evidence="8 9">
    <name type="scientific">Oceanospirillum multiglobuliferum</name>
    <dbReference type="NCBI Taxonomy" id="64969"/>
    <lineage>
        <taxon>Bacteria</taxon>
        <taxon>Pseudomonadati</taxon>
        <taxon>Pseudomonadota</taxon>
        <taxon>Gammaproteobacteria</taxon>
        <taxon>Oceanospirillales</taxon>
        <taxon>Oceanospirillaceae</taxon>
        <taxon>Oceanospirillum</taxon>
    </lineage>
</organism>
<dbReference type="InterPro" id="IPR009770">
    <property type="entry name" value="HGLS"/>
</dbReference>
<dbReference type="Proteomes" id="UP000191418">
    <property type="component" value="Unassembled WGS sequence"/>
</dbReference>
<dbReference type="PANTHER" id="PTHR31136">
    <property type="entry name" value="DUF1338 DOMAIN-CONTAINING PROTEIN"/>
    <property type="match status" value="1"/>
</dbReference>
<evidence type="ECO:0000256" key="1">
    <source>
        <dbReference type="ARBA" id="ARBA00001954"/>
    </source>
</evidence>
<sequence>MTPQAFFDQLWYSYVEITPQADQIRDLFLATDAEVINDHVAFRTFADSPIALDNLEPFVLAMGYQVQADYDFEEKKLRARSFIHSDSTVPKIFISELQTHKLSPKLQAVLGKYIAQIKAEPTDHSVFWSGRHWQTPSLEDYQSVAAESEYGAWLLTIGLCVNHFTVSVEQLNSTNSLQEVLDRVKAAGFATNLAGGEIKGSPAELLEQGSSMADKQEFVFVGGEKQLIPTCFYEFAKRYPDNNGNLYQGFIAASADKIFESTFTAA</sequence>
<keyword evidence="4" id="KW-0408">Iron</keyword>
<evidence type="ECO:0000256" key="2">
    <source>
        <dbReference type="ARBA" id="ARBA00022964"/>
    </source>
</evidence>
<proteinExistence type="inferred from homology"/>
<dbReference type="GO" id="GO:0051213">
    <property type="term" value="F:dioxygenase activity"/>
    <property type="evidence" value="ECO:0007669"/>
    <property type="project" value="UniProtKB-KW"/>
</dbReference>
<name>A0A1T4QNH9_9GAMM</name>
<dbReference type="AlphaFoldDB" id="A0A1T4QNH9"/>
<evidence type="ECO:0000313" key="8">
    <source>
        <dbReference type="EMBL" id="OPX56455.1"/>
    </source>
</evidence>